<reference evidence="1 2" key="1">
    <citation type="submission" date="2016-10" db="EMBL/GenBank/DDBJ databases">
        <title>Comparative genomics of Bacillus thuringiensis reveals a path to pathogens against multiple invertebrate hosts.</title>
        <authorList>
            <person name="Zheng J."/>
            <person name="Gao Q."/>
            <person name="Liu H."/>
            <person name="Peng D."/>
            <person name="Ruan L."/>
            <person name="Sun M."/>
        </authorList>
    </citation>
    <scope>NUCLEOTIDE SEQUENCE [LARGE SCALE GENOMIC DNA]</scope>
    <source>
        <strain evidence="1">BGSC 4BW1</strain>
    </source>
</reference>
<dbReference type="Proteomes" id="UP000195120">
    <property type="component" value="Unassembled WGS sequence"/>
</dbReference>
<evidence type="ECO:0000313" key="2">
    <source>
        <dbReference type="Proteomes" id="UP000195120"/>
    </source>
</evidence>
<dbReference type="AlphaFoldDB" id="A0A9X6LWL3"/>
<dbReference type="SUPFAM" id="SSF56801">
    <property type="entry name" value="Acetyl-CoA synthetase-like"/>
    <property type="match status" value="1"/>
</dbReference>
<sequence length="457" mass="53652">MKKIIKKLPYSLKLPLLHLVSLIPNNLKDSGEYKEYVKFLESSQKWNKREIEEFQNLQLKLVIKHAYENVPYYQETYNEYGIRIADIQDISDLNKLPFISKQIVKDNAEKFIARNFDIKKLNSMHTGGTTSSPMHFFNTKTTDNREIAFFNRIWTKYGYNRDLCLVLRGYDEDEQLYRYNPNRNFIVVNTKHLDDNKMEEVIKLIEKYRPSFIQAYPSVVYLLAKYINEYNLSDRVNQIKTVFCSSEKLYGFQREEIHKAFSAQVIDYYGHNERLVLMEYCPDCKMYHVIPEYGVAEFIDSNGNCISKNGGLAEIVGTGFNNYAFPLIRYKTSDIATLPEGTFEPKCGRPYVSVQEIDGRSGDFLITKNRKRYSPTVLEFAMDYVENFKDLQLIQSSYDKLEVLIVPTEAYTNKEGNQFISELMKIIDDEILINIKIVEKIDRPLNQKHRFIISNVE</sequence>
<dbReference type="Gene3D" id="3.40.50.12780">
    <property type="entry name" value="N-terminal domain of ligase-like"/>
    <property type="match status" value="1"/>
</dbReference>
<proteinExistence type="predicted"/>
<name>A0A9X6LWL3_BACTU</name>
<dbReference type="EMBL" id="MOOP01000037">
    <property type="protein sequence ID" value="OUB51683.1"/>
    <property type="molecule type" value="Genomic_DNA"/>
</dbReference>
<dbReference type="PANTHER" id="PTHR36932">
    <property type="entry name" value="CAPSULAR POLYSACCHARIDE BIOSYNTHESIS PROTEIN"/>
    <property type="match status" value="1"/>
</dbReference>
<evidence type="ECO:0008006" key="3">
    <source>
        <dbReference type="Google" id="ProtNLM"/>
    </source>
</evidence>
<gene>
    <name evidence="1" type="ORF">BK741_07370</name>
</gene>
<evidence type="ECO:0000313" key="1">
    <source>
        <dbReference type="EMBL" id="OUB51683.1"/>
    </source>
</evidence>
<dbReference type="InterPro" id="IPR053158">
    <property type="entry name" value="CapK_Type1_Caps_Biosynth"/>
</dbReference>
<dbReference type="RefSeq" id="WP_086401084.1">
    <property type="nucleotide sequence ID" value="NZ_MOOP01000037.1"/>
</dbReference>
<accession>A0A9X6LWL3</accession>
<comment type="caution">
    <text evidence="1">The sequence shown here is derived from an EMBL/GenBank/DDBJ whole genome shotgun (WGS) entry which is preliminary data.</text>
</comment>
<dbReference type="PANTHER" id="PTHR36932:SF1">
    <property type="entry name" value="CAPSULAR POLYSACCHARIDE BIOSYNTHESIS PROTEIN"/>
    <property type="match status" value="1"/>
</dbReference>
<dbReference type="InterPro" id="IPR042099">
    <property type="entry name" value="ANL_N_sf"/>
</dbReference>
<organism evidence="1 2">
    <name type="scientific">Bacillus thuringiensis serovar iberica</name>
    <dbReference type="NCBI Taxonomy" id="180866"/>
    <lineage>
        <taxon>Bacteria</taxon>
        <taxon>Bacillati</taxon>
        <taxon>Bacillota</taxon>
        <taxon>Bacilli</taxon>
        <taxon>Bacillales</taxon>
        <taxon>Bacillaceae</taxon>
        <taxon>Bacillus</taxon>
        <taxon>Bacillus cereus group</taxon>
    </lineage>
</organism>
<protein>
    <recommendedName>
        <fullName evidence="3">Capsular biosynthesis protein</fullName>
    </recommendedName>
</protein>